<evidence type="ECO:0000313" key="4">
    <source>
        <dbReference type="Proteomes" id="UP001500552"/>
    </source>
</evidence>
<evidence type="ECO:0000259" key="2">
    <source>
        <dbReference type="Pfam" id="PF09835"/>
    </source>
</evidence>
<proteinExistence type="predicted"/>
<feature type="transmembrane region" description="Helical" evidence="1">
    <location>
        <begin position="21"/>
        <end position="44"/>
    </location>
</feature>
<organism evidence="3 4">
    <name type="scientific">Pontibacter saemangeumensis</name>
    <dbReference type="NCBI Taxonomy" id="1084525"/>
    <lineage>
        <taxon>Bacteria</taxon>
        <taxon>Pseudomonadati</taxon>
        <taxon>Bacteroidota</taxon>
        <taxon>Cytophagia</taxon>
        <taxon>Cytophagales</taxon>
        <taxon>Hymenobacteraceae</taxon>
        <taxon>Pontibacter</taxon>
    </lineage>
</organism>
<evidence type="ECO:0000313" key="3">
    <source>
        <dbReference type="EMBL" id="GAA4445465.1"/>
    </source>
</evidence>
<accession>A0ABP8MAN9</accession>
<keyword evidence="1" id="KW-1133">Transmembrane helix</keyword>
<evidence type="ECO:0000256" key="1">
    <source>
        <dbReference type="SAM" id="Phobius"/>
    </source>
</evidence>
<feature type="domain" description="DUF2062" evidence="2">
    <location>
        <begin position="7"/>
        <end position="138"/>
    </location>
</feature>
<reference evidence="4" key="1">
    <citation type="journal article" date="2019" name="Int. J. Syst. Evol. Microbiol.">
        <title>The Global Catalogue of Microorganisms (GCM) 10K type strain sequencing project: providing services to taxonomists for standard genome sequencing and annotation.</title>
        <authorList>
            <consortium name="The Broad Institute Genomics Platform"/>
            <consortium name="The Broad Institute Genome Sequencing Center for Infectious Disease"/>
            <person name="Wu L."/>
            <person name="Ma J."/>
        </authorList>
    </citation>
    <scope>NUCLEOTIDE SEQUENCE [LARGE SCALE GENOMIC DNA]</scope>
    <source>
        <strain evidence="4">JCM 17926</strain>
    </source>
</reference>
<dbReference type="Pfam" id="PF09835">
    <property type="entry name" value="DUF2062"/>
    <property type="match status" value="1"/>
</dbReference>
<keyword evidence="1" id="KW-0812">Transmembrane</keyword>
<protein>
    <recommendedName>
        <fullName evidence="2">DUF2062 domain-containing protein</fullName>
    </recommendedName>
</protein>
<dbReference type="InterPro" id="IPR018639">
    <property type="entry name" value="DUF2062"/>
</dbReference>
<dbReference type="PANTHER" id="PTHR35102">
    <property type="entry name" value="E3 UBIQUITIN-PROTEIN LIGASE"/>
    <property type="match status" value="1"/>
</dbReference>
<feature type="transmembrane region" description="Helical" evidence="1">
    <location>
        <begin position="108"/>
        <end position="133"/>
    </location>
</feature>
<feature type="transmembrane region" description="Helical" evidence="1">
    <location>
        <begin position="64"/>
        <end position="87"/>
    </location>
</feature>
<keyword evidence="4" id="KW-1185">Reference proteome</keyword>
<sequence length="149" mass="16177">MQPARNLLTQGMTPRKLAATVALGTVVGIVPAFGVSSAISTAIAARFRLNIAATVLVGYLVHPLQLLLAIPFIRLGIFVFGLSELRLSLDEMIAMFKADWLDALNKLWMANLAGFSVWALLALPLGGLLYLLLLPLFKKVLPQPQEVRV</sequence>
<comment type="caution">
    <text evidence="3">The sequence shown here is derived from an EMBL/GenBank/DDBJ whole genome shotgun (WGS) entry which is preliminary data.</text>
</comment>
<dbReference type="Proteomes" id="UP001500552">
    <property type="component" value="Unassembled WGS sequence"/>
</dbReference>
<dbReference type="EMBL" id="BAABHC010000042">
    <property type="protein sequence ID" value="GAA4445465.1"/>
    <property type="molecule type" value="Genomic_DNA"/>
</dbReference>
<dbReference type="PANTHER" id="PTHR35102:SF1">
    <property type="entry name" value="E3 UBIQUITIN-PROTEIN LIGASE"/>
    <property type="match status" value="1"/>
</dbReference>
<keyword evidence="1" id="KW-0472">Membrane</keyword>
<name>A0ABP8MAN9_9BACT</name>
<gene>
    <name evidence="3" type="ORF">GCM10023188_48670</name>
</gene>